<protein>
    <submittedName>
        <fullName evidence="1">Conjugal transfer protein</fullName>
    </submittedName>
</protein>
<proteinExistence type="predicted"/>
<name>A0ABX2T262_9BACL</name>
<dbReference type="Proteomes" id="UP000531840">
    <property type="component" value="Unassembled WGS sequence"/>
</dbReference>
<dbReference type="RefSeq" id="WP_179941514.1">
    <property type="nucleotide sequence ID" value="NZ_JACBYF010000011.1"/>
</dbReference>
<evidence type="ECO:0000313" key="1">
    <source>
        <dbReference type="EMBL" id="NYS47728.1"/>
    </source>
</evidence>
<reference evidence="1 2" key="1">
    <citation type="submission" date="2020-07" db="EMBL/GenBank/DDBJ databases">
        <title>MOT database genomes.</title>
        <authorList>
            <person name="Joseph S."/>
            <person name="Aduse-Opoku J."/>
            <person name="Hashim A."/>
            <person name="Wade W."/>
            <person name="Curtis M."/>
        </authorList>
    </citation>
    <scope>NUCLEOTIDE SEQUENCE [LARGE SCALE GENOMIC DNA]</scope>
    <source>
        <strain evidence="1 2">CIP 106318</strain>
    </source>
</reference>
<accession>A0ABX2T262</accession>
<organism evidence="1 2">
    <name type="scientific">Gemelliphila palaticanis</name>
    <dbReference type="NCBI Taxonomy" id="81950"/>
    <lineage>
        <taxon>Bacteria</taxon>
        <taxon>Bacillati</taxon>
        <taxon>Bacillota</taxon>
        <taxon>Bacilli</taxon>
        <taxon>Bacillales</taxon>
        <taxon>Gemellaceae</taxon>
        <taxon>Gemelliphila</taxon>
    </lineage>
</organism>
<dbReference type="EMBL" id="JACBYF010000011">
    <property type="protein sequence ID" value="NYS47728.1"/>
    <property type="molecule type" value="Genomic_DNA"/>
</dbReference>
<sequence>MSKLLFDEYPILANKTLAKEIGLNESIVLQQIHYWLELNKQTRKNYRDGRYWTYNSIRNWQEKDFDYLSIDTVRRAFIKLEKEGFLITGNYNKDLRDKTKWYSLNEEKLEELYKKLKLES</sequence>
<keyword evidence="2" id="KW-1185">Reference proteome</keyword>
<comment type="caution">
    <text evidence="1">The sequence shown here is derived from an EMBL/GenBank/DDBJ whole genome shotgun (WGS) entry which is preliminary data.</text>
</comment>
<gene>
    <name evidence="1" type="ORF">HZY85_05915</name>
</gene>
<evidence type="ECO:0000313" key="2">
    <source>
        <dbReference type="Proteomes" id="UP000531840"/>
    </source>
</evidence>